<dbReference type="FunFam" id="2.40.10.10:FF:000054">
    <property type="entry name" value="Complement C1r subcomponent"/>
    <property type="match status" value="1"/>
</dbReference>
<organism evidence="12 13">
    <name type="scientific">Aquarana catesbeiana</name>
    <name type="common">American bullfrog</name>
    <name type="synonym">Rana catesbeiana</name>
    <dbReference type="NCBI Taxonomy" id="8400"/>
    <lineage>
        <taxon>Eukaryota</taxon>
        <taxon>Metazoa</taxon>
        <taxon>Chordata</taxon>
        <taxon>Craniata</taxon>
        <taxon>Vertebrata</taxon>
        <taxon>Euteleostomi</taxon>
        <taxon>Amphibia</taxon>
        <taxon>Batrachia</taxon>
        <taxon>Anura</taxon>
        <taxon>Neobatrachia</taxon>
        <taxon>Ranoidea</taxon>
        <taxon>Ranidae</taxon>
        <taxon>Aquarana</taxon>
    </lineage>
</organism>
<dbReference type="GO" id="GO:0005576">
    <property type="term" value="C:extracellular region"/>
    <property type="evidence" value="ECO:0007669"/>
    <property type="project" value="UniProtKB-SubCell"/>
</dbReference>
<evidence type="ECO:0000256" key="6">
    <source>
        <dbReference type="ARBA" id="ARBA00022825"/>
    </source>
</evidence>
<dbReference type="Pfam" id="PF09396">
    <property type="entry name" value="Thrombin_light"/>
    <property type="match status" value="1"/>
</dbReference>
<dbReference type="InterPro" id="IPR001314">
    <property type="entry name" value="Peptidase_S1A"/>
</dbReference>
<sequence length="301" mass="34587">MFDYCQLKYCDSPVDEEKVSVIGGRTDTVQHQTFFDEKSFGKGEAVCGQRPLFEQKKVQDKGEDELMLSMQGRIVKGEDAERGSAPWQVMIYKRQPQELLCGASLISDTWILTAAHCIFYPPWDKNFTVDDLLVRIGKHNRLKYEKPDERILQLQRIIVHPKYNWKENLDRDIALMQLKRPLLFTNYIHPVCLPTKDIVQSLFLEEHKGRVTGWGVLQENWSTGGPKQPQILQQINLPIVQQERCKSSTKVKVTDNMFCAGYKPEDNKRGDACEGDSGGPFTMKWQPIHKGRRPLIHASGP</sequence>
<evidence type="ECO:0000256" key="5">
    <source>
        <dbReference type="ARBA" id="ARBA00022801"/>
    </source>
</evidence>
<dbReference type="InterPro" id="IPR003966">
    <property type="entry name" value="Prothrombin/thrombin"/>
</dbReference>
<comment type="subcellular location">
    <subcellularLocation>
        <location evidence="1">Secreted</location>
    </subcellularLocation>
</comment>
<dbReference type="InterPro" id="IPR037111">
    <property type="entry name" value="Thrombin_light_chain_sf"/>
</dbReference>
<evidence type="ECO:0000256" key="9">
    <source>
        <dbReference type="ARBA" id="ARBA00023180"/>
    </source>
</evidence>
<keyword evidence="5 10" id="KW-0378">Hydrolase</keyword>
<evidence type="ECO:0000259" key="11">
    <source>
        <dbReference type="PROSITE" id="PS50240"/>
    </source>
</evidence>
<dbReference type="InterPro" id="IPR033116">
    <property type="entry name" value="TRYPSIN_SER"/>
</dbReference>
<dbReference type="EMBL" id="KV923035">
    <property type="protein sequence ID" value="PIO40934.1"/>
    <property type="molecule type" value="Genomic_DNA"/>
</dbReference>
<dbReference type="InterPro" id="IPR009003">
    <property type="entry name" value="Peptidase_S1_PA"/>
</dbReference>
<evidence type="ECO:0000256" key="10">
    <source>
        <dbReference type="RuleBase" id="RU363034"/>
    </source>
</evidence>
<evidence type="ECO:0000313" key="13">
    <source>
        <dbReference type="Proteomes" id="UP000228934"/>
    </source>
</evidence>
<dbReference type="SMART" id="SM00020">
    <property type="entry name" value="Tryp_SPc"/>
    <property type="match status" value="1"/>
</dbReference>
<keyword evidence="7" id="KW-0865">Zymogen</keyword>
<dbReference type="Pfam" id="PF00089">
    <property type="entry name" value="Trypsin"/>
    <property type="match status" value="1"/>
</dbReference>
<name>A0A2G9SLF2_AQUCT</name>
<dbReference type="PROSITE" id="PS50240">
    <property type="entry name" value="TRYPSIN_DOM"/>
    <property type="match status" value="1"/>
</dbReference>
<dbReference type="InterPro" id="IPR018114">
    <property type="entry name" value="TRYPSIN_HIS"/>
</dbReference>
<dbReference type="InterPro" id="IPR001254">
    <property type="entry name" value="Trypsin_dom"/>
</dbReference>
<evidence type="ECO:0000256" key="7">
    <source>
        <dbReference type="ARBA" id="ARBA00023145"/>
    </source>
</evidence>
<keyword evidence="2" id="KW-0964">Secreted</keyword>
<dbReference type="GO" id="GO:0005509">
    <property type="term" value="F:calcium ion binding"/>
    <property type="evidence" value="ECO:0007669"/>
    <property type="project" value="InterPro"/>
</dbReference>
<evidence type="ECO:0000256" key="4">
    <source>
        <dbReference type="ARBA" id="ARBA00022729"/>
    </source>
</evidence>
<dbReference type="SUPFAM" id="SSF50494">
    <property type="entry name" value="Trypsin-like serine proteases"/>
    <property type="match status" value="1"/>
</dbReference>
<evidence type="ECO:0000256" key="1">
    <source>
        <dbReference type="ARBA" id="ARBA00004613"/>
    </source>
</evidence>
<dbReference type="AlphaFoldDB" id="A0A2G9SLF2"/>
<evidence type="ECO:0000256" key="3">
    <source>
        <dbReference type="ARBA" id="ARBA00022670"/>
    </source>
</evidence>
<dbReference type="FunFam" id="2.40.10.10:FF:000004">
    <property type="entry name" value="Tryptase gamma 1"/>
    <property type="match status" value="1"/>
</dbReference>
<dbReference type="PROSITE" id="PS00134">
    <property type="entry name" value="TRYPSIN_HIS"/>
    <property type="match status" value="1"/>
</dbReference>
<protein>
    <recommendedName>
        <fullName evidence="11">Peptidase S1 domain-containing protein</fullName>
    </recommendedName>
</protein>
<proteinExistence type="predicted"/>
<evidence type="ECO:0000313" key="12">
    <source>
        <dbReference type="EMBL" id="PIO40934.1"/>
    </source>
</evidence>
<keyword evidence="13" id="KW-1185">Reference proteome</keyword>
<dbReference type="GO" id="GO:0006508">
    <property type="term" value="P:proteolysis"/>
    <property type="evidence" value="ECO:0007669"/>
    <property type="project" value="UniProtKB-KW"/>
</dbReference>
<dbReference type="InterPro" id="IPR043504">
    <property type="entry name" value="Peptidase_S1_PA_chymotrypsin"/>
</dbReference>
<dbReference type="GO" id="GO:0004252">
    <property type="term" value="F:serine-type endopeptidase activity"/>
    <property type="evidence" value="ECO:0007669"/>
    <property type="project" value="InterPro"/>
</dbReference>
<gene>
    <name evidence="12" type="ORF">AB205_0112890</name>
</gene>
<accession>A0A2G9SLF2</accession>
<keyword evidence="3 10" id="KW-0645">Protease</keyword>
<dbReference type="PROSITE" id="PS00135">
    <property type="entry name" value="TRYPSIN_SER"/>
    <property type="match status" value="1"/>
</dbReference>
<dbReference type="InterPro" id="IPR018992">
    <property type="entry name" value="Thrombin_light_chain"/>
</dbReference>
<dbReference type="PANTHER" id="PTHR24252">
    <property type="entry name" value="ACROSIN-RELATED"/>
    <property type="match status" value="1"/>
</dbReference>
<dbReference type="OrthoDB" id="6380398at2759"/>
<keyword evidence="9" id="KW-0325">Glycoprotein</keyword>
<dbReference type="PANTHER" id="PTHR24252:SF7">
    <property type="entry name" value="HYALIN"/>
    <property type="match status" value="1"/>
</dbReference>
<reference evidence="13" key="1">
    <citation type="journal article" date="2017" name="Nat. Commun.">
        <title>The North American bullfrog draft genome provides insight into hormonal regulation of long noncoding RNA.</title>
        <authorList>
            <person name="Hammond S.A."/>
            <person name="Warren R.L."/>
            <person name="Vandervalk B.P."/>
            <person name="Kucuk E."/>
            <person name="Khan H."/>
            <person name="Gibb E.A."/>
            <person name="Pandoh P."/>
            <person name="Kirk H."/>
            <person name="Zhao Y."/>
            <person name="Jones M."/>
            <person name="Mungall A.J."/>
            <person name="Coope R."/>
            <person name="Pleasance S."/>
            <person name="Moore R.A."/>
            <person name="Holt R.A."/>
            <person name="Round J.M."/>
            <person name="Ohora S."/>
            <person name="Walle B.V."/>
            <person name="Veldhoen N."/>
            <person name="Helbing C.C."/>
            <person name="Birol I."/>
        </authorList>
    </citation>
    <scope>NUCLEOTIDE SEQUENCE [LARGE SCALE GENOMIC DNA]</scope>
</reference>
<evidence type="ECO:0000256" key="2">
    <source>
        <dbReference type="ARBA" id="ARBA00022525"/>
    </source>
</evidence>
<evidence type="ECO:0000256" key="8">
    <source>
        <dbReference type="ARBA" id="ARBA00023157"/>
    </source>
</evidence>
<dbReference type="PRINTS" id="PR00722">
    <property type="entry name" value="CHYMOTRYPSIN"/>
</dbReference>
<keyword evidence="8" id="KW-1015">Disulfide bond</keyword>
<keyword evidence="6 10" id="KW-0720">Serine protease</keyword>
<dbReference type="GO" id="GO:0007596">
    <property type="term" value="P:blood coagulation"/>
    <property type="evidence" value="ECO:0007669"/>
    <property type="project" value="InterPro"/>
</dbReference>
<dbReference type="Proteomes" id="UP000228934">
    <property type="component" value="Unassembled WGS sequence"/>
</dbReference>
<dbReference type="Gene3D" id="4.10.140.10">
    <property type="entry name" value="Thrombin light chain domain"/>
    <property type="match status" value="1"/>
</dbReference>
<dbReference type="Gene3D" id="2.40.10.10">
    <property type="entry name" value="Trypsin-like serine proteases"/>
    <property type="match status" value="2"/>
</dbReference>
<keyword evidence="4" id="KW-0732">Signal</keyword>
<dbReference type="CDD" id="cd00190">
    <property type="entry name" value="Tryp_SPc"/>
    <property type="match status" value="1"/>
</dbReference>
<dbReference type="PRINTS" id="PR01505">
    <property type="entry name" value="PROTHROMBIN"/>
</dbReference>
<feature type="domain" description="Peptidase S1" evidence="11">
    <location>
        <begin position="74"/>
        <end position="301"/>
    </location>
</feature>